<feature type="transmembrane region" description="Helical" evidence="1">
    <location>
        <begin position="20"/>
        <end position="39"/>
    </location>
</feature>
<name>A0A166DCB8_9AGAM</name>
<dbReference type="OrthoDB" id="3038990at2759"/>
<feature type="transmembrane region" description="Helical" evidence="1">
    <location>
        <begin position="224"/>
        <end position="245"/>
    </location>
</feature>
<accession>A0A166DCB8</accession>
<dbReference type="AlphaFoldDB" id="A0A166DCB8"/>
<reference evidence="2 3" key="1">
    <citation type="journal article" date="2016" name="Mol. Biol. Evol.">
        <title>Comparative Genomics of Early-Diverging Mushroom-Forming Fungi Provides Insights into the Origins of Lignocellulose Decay Capabilities.</title>
        <authorList>
            <person name="Nagy L.G."/>
            <person name="Riley R."/>
            <person name="Tritt A."/>
            <person name="Adam C."/>
            <person name="Daum C."/>
            <person name="Floudas D."/>
            <person name="Sun H."/>
            <person name="Yadav J.S."/>
            <person name="Pangilinan J."/>
            <person name="Larsson K.H."/>
            <person name="Matsuura K."/>
            <person name="Barry K."/>
            <person name="Labutti K."/>
            <person name="Kuo R."/>
            <person name="Ohm R.A."/>
            <person name="Bhattacharya S.S."/>
            <person name="Shirouzu T."/>
            <person name="Yoshinaga Y."/>
            <person name="Martin F.M."/>
            <person name="Grigoriev I.V."/>
            <person name="Hibbett D.S."/>
        </authorList>
    </citation>
    <scope>NUCLEOTIDE SEQUENCE [LARGE SCALE GENOMIC DNA]</scope>
    <source>
        <strain evidence="2 3">CBS 109695</strain>
    </source>
</reference>
<dbReference type="Proteomes" id="UP000076532">
    <property type="component" value="Unassembled WGS sequence"/>
</dbReference>
<feature type="transmembrane region" description="Helical" evidence="1">
    <location>
        <begin position="161"/>
        <end position="183"/>
    </location>
</feature>
<feature type="transmembrane region" description="Helical" evidence="1">
    <location>
        <begin position="117"/>
        <end position="141"/>
    </location>
</feature>
<evidence type="ECO:0000313" key="3">
    <source>
        <dbReference type="Proteomes" id="UP000076532"/>
    </source>
</evidence>
<sequence length="345" mass="36929">MDVKPTNPFSVLPPAIAGQYQASCYILAATLTAYVYDWLLSISEEQAIYARYGLPRSNAIYLLSRVTSFAYLLSAAAFAIAPVDNCQAVEWSAGVFSVLAAASTSFLFLLRVRAVYSYSAVVTTLFGCLWVGMIGGTAYYIKSLIAHHIPTTNRCTESSTNNYLLVLPTMVLGITDTIIFTAISYRLARNSTSADAGRCGWTRAFVKGDGLYSLSKALLKSGQVYFLAIIGAFLANLVVMTASGVPDSMQYILLPAYVGFTNIMSCAVFRGVALGVYHDKDAALALAELDKERKVFITDTESENGGSGQQMTLTSDSAICESGGMRLGTVLEGTLLEESGGSGFV</sequence>
<evidence type="ECO:0000256" key="1">
    <source>
        <dbReference type="SAM" id="Phobius"/>
    </source>
</evidence>
<feature type="transmembrane region" description="Helical" evidence="1">
    <location>
        <begin position="93"/>
        <end position="110"/>
    </location>
</feature>
<keyword evidence="1" id="KW-0812">Transmembrane</keyword>
<keyword evidence="1" id="KW-0472">Membrane</keyword>
<evidence type="ECO:0000313" key="2">
    <source>
        <dbReference type="EMBL" id="KZP14555.1"/>
    </source>
</evidence>
<dbReference type="EMBL" id="KV417615">
    <property type="protein sequence ID" value="KZP14555.1"/>
    <property type="molecule type" value="Genomic_DNA"/>
</dbReference>
<keyword evidence="1" id="KW-1133">Transmembrane helix</keyword>
<organism evidence="2 3">
    <name type="scientific">Athelia psychrophila</name>
    <dbReference type="NCBI Taxonomy" id="1759441"/>
    <lineage>
        <taxon>Eukaryota</taxon>
        <taxon>Fungi</taxon>
        <taxon>Dikarya</taxon>
        <taxon>Basidiomycota</taxon>
        <taxon>Agaricomycotina</taxon>
        <taxon>Agaricomycetes</taxon>
        <taxon>Agaricomycetidae</taxon>
        <taxon>Atheliales</taxon>
        <taxon>Atheliaceae</taxon>
        <taxon>Athelia</taxon>
    </lineage>
</organism>
<protein>
    <submittedName>
        <fullName evidence="2">Uncharacterized protein</fullName>
    </submittedName>
</protein>
<feature type="transmembrane region" description="Helical" evidence="1">
    <location>
        <begin position="60"/>
        <end position="81"/>
    </location>
</feature>
<gene>
    <name evidence="2" type="ORF">FIBSPDRAFT_868076</name>
</gene>
<feature type="transmembrane region" description="Helical" evidence="1">
    <location>
        <begin position="251"/>
        <end position="272"/>
    </location>
</feature>
<keyword evidence="3" id="KW-1185">Reference proteome</keyword>
<proteinExistence type="predicted"/>